<organism evidence="1 2">
    <name type="scientific">Caligus rogercresseyi</name>
    <name type="common">Sea louse</name>
    <dbReference type="NCBI Taxonomy" id="217165"/>
    <lineage>
        <taxon>Eukaryota</taxon>
        <taxon>Metazoa</taxon>
        <taxon>Ecdysozoa</taxon>
        <taxon>Arthropoda</taxon>
        <taxon>Crustacea</taxon>
        <taxon>Multicrustacea</taxon>
        <taxon>Hexanauplia</taxon>
        <taxon>Copepoda</taxon>
        <taxon>Siphonostomatoida</taxon>
        <taxon>Caligidae</taxon>
        <taxon>Caligus</taxon>
    </lineage>
</organism>
<evidence type="ECO:0000313" key="2">
    <source>
        <dbReference type="Proteomes" id="UP000595437"/>
    </source>
</evidence>
<feature type="non-terminal residue" evidence="1">
    <location>
        <position position="95"/>
    </location>
</feature>
<dbReference type="AlphaFoldDB" id="A0A7T8GZV6"/>
<sequence>MPEAEYSPLKELILDSNLDVVRTLSEVCHSERMPLATSLLRIFRFEKKEADLCGKGRRNLHTLSGGEPHHLPHGPIHEKRLHRFSTYGHIPHHSS</sequence>
<protein>
    <submittedName>
        <fullName evidence="1">Ras GTPaseactivating protein 1like</fullName>
    </submittedName>
</protein>
<proteinExistence type="predicted"/>
<gene>
    <name evidence="1" type="ORF">FKW44_014669</name>
</gene>
<keyword evidence="2" id="KW-1185">Reference proteome</keyword>
<dbReference type="Proteomes" id="UP000595437">
    <property type="component" value="Chromosome 9"/>
</dbReference>
<dbReference type="OrthoDB" id="1562946at2759"/>
<accession>A0A7T8GZV6</accession>
<dbReference type="InterPro" id="IPR008936">
    <property type="entry name" value="Rho_GTPase_activation_prot"/>
</dbReference>
<name>A0A7T8GZV6_CALRO</name>
<evidence type="ECO:0000313" key="1">
    <source>
        <dbReference type="EMBL" id="QQP40576.1"/>
    </source>
</evidence>
<dbReference type="EMBL" id="CP045898">
    <property type="protein sequence ID" value="QQP40576.1"/>
    <property type="molecule type" value="Genomic_DNA"/>
</dbReference>
<dbReference type="Gene3D" id="1.10.506.10">
    <property type="entry name" value="GTPase Activation - p120gap, domain 1"/>
    <property type="match status" value="1"/>
</dbReference>
<reference evidence="2" key="1">
    <citation type="submission" date="2021-01" db="EMBL/GenBank/DDBJ databases">
        <title>Caligus Genome Assembly.</title>
        <authorList>
            <person name="Gallardo-Escarate C."/>
        </authorList>
    </citation>
    <scope>NUCLEOTIDE SEQUENCE [LARGE SCALE GENOMIC DNA]</scope>
</reference>